<feature type="compositionally biased region" description="Polar residues" evidence="1">
    <location>
        <begin position="1"/>
        <end position="71"/>
    </location>
</feature>
<keyword evidence="4" id="KW-1185">Reference proteome</keyword>
<dbReference type="AlphaFoldDB" id="A0A9N9FQE8"/>
<protein>
    <submittedName>
        <fullName evidence="3">11164_t:CDS:1</fullName>
    </submittedName>
</protein>
<feature type="region of interest" description="Disordered" evidence="1">
    <location>
        <begin position="126"/>
        <end position="145"/>
    </location>
</feature>
<dbReference type="InterPro" id="IPR011009">
    <property type="entry name" value="Kinase-like_dom_sf"/>
</dbReference>
<dbReference type="GO" id="GO:0005634">
    <property type="term" value="C:nucleus"/>
    <property type="evidence" value="ECO:0007669"/>
    <property type="project" value="TreeGrafter"/>
</dbReference>
<dbReference type="PANTHER" id="PTHR44167">
    <property type="entry name" value="OVARIAN-SPECIFIC SERINE/THREONINE-PROTEIN KINASE LOK-RELATED"/>
    <property type="match status" value="1"/>
</dbReference>
<dbReference type="PROSITE" id="PS50011">
    <property type="entry name" value="PROTEIN_KINASE_DOM"/>
    <property type="match status" value="1"/>
</dbReference>
<evidence type="ECO:0000256" key="1">
    <source>
        <dbReference type="SAM" id="MobiDB-lite"/>
    </source>
</evidence>
<dbReference type="Gene3D" id="1.10.510.10">
    <property type="entry name" value="Transferase(Phosphotransferase) domain 1"/>
    <property type="match status" value="1"/>
</dbReference>
<dbReference type="GO" id="GO:0044773">
    <property type="term" value="P:mitotic DNA damage checkpoint signaling"/>
    <property type="evidence" value="ECO:0007669"/>
    <property type="project" value="TreeGrafter"/>
</dbReference>
<name>A0A9N9FQE8_9GLOM</name>
<dbReference type="SUPFAM" id="SSF56112">
    <property type="entry name" value="Protein kinase-like (PK-like)"/>
    <property type="match status" value="1"/>
</dbReference>
<sequence>KLNSTPITPSSHHAEKLSSTPITPSSHHAEKLNSTPITPSSHYAEKLNSTPITPSSHYAEKLNSTPITPSSHAEKLNSIPITPSSYHAEKLNSIPITPSSYHAEKLNPTLSIPPSYHAEKLNPTLSTPPSYHTVKLNSTPPTSRANELRTQEVVPIVFESPSTSSVSPSALDGTILFNRYKLKGKPEFDVSKSVRYAENVSVSKDVAIKFFSDYDSFKNEVTMLKSLRSPFVGELHDIYHVSNAVDWKYVTIMDYYPMSLDVFILKRRDKINRLNIRVIVQSLAQAIEYVHDKGIVHLDIQPGNFVREDGIENKWRLIDFESAKVDREENVSSSTLRYAPPELIKASKQRTNIKADTSMDMWSFGCTIYELFAGKPLFINDDETRTALLDTGCMQHFEFPSKNVSDPQARHVLKKLLAINPTERASIEEILRGAYLTGGADSVQIRNIRAEVNEEIINKNTNIVVSCVQEATNKIVNSISDVTDAKVPRLFILLPGEVSGKIFKPNTWGRKKFVIRILCEGLAANNKEAHFTDHPGYELYHPEQFLAKAGPYLNILAKLMKVASFFPALQFLHGIGGDFRLLLNSKEFFKSVSEIVNEFKTDESFANDLAGLEDPLDRMRCAQGPALREFKAFLDKNDRSREYGGLSSITMNDGHRRWVCKSCKEKFLLRGNHEH</sequence>
<dbReference type="EMBL" id="CAJVPJ010000704">
    <property type="protein sequence ID" value="CAG8550332.1"/>
    <property type="molecule type" value="Genomic_DNA"/>
</dbReference>
<comment type="caution">
    <text evidence="3">The sequence shown here is derived from an EMBL/GenBank/DDBJ whole genome shotgun (WGS) entry which is preliminary data.</text>
</comment>
<dbReference type="GO" id="GO:0005524">
    <property type="term" value="F:ATP binding"/>
    <property type="evidence" value="ECO:0007669"/>
    <property type="project" value="InterPro"/>
</dbReference>
<dbReference type="Proteomes" id="UP000789572">
    <property type="component" value="Unassembled WGS sequence"/>
</dbReference>
<dbReference type="GO" id="GO:0004674">
    <property type="term" value="F:protein serine/threonine kinase activity"/>
    <property type="evidence" value="ECO:0007669"/>
    <property type="project" value="TreeGrafter"/>
</dbReference>
<gene>
    <name evidence="3" type="ORF">POCULU_LOCUS4985</name>
</gene>
<proteinExistence type="predicted"/>
<accession>A0A9N9FQE8</accession>
<organism evidence="3 4">
    <name type="scientific">Paraglomus occultum</name>
    <dbReference type="NCBI Taxonomy" id="144539"/>
    <lineage>
        <taxon>Eukaryota</taxon>
        <taxon>Fungi</taxon>
        <taxon>Fungi incertae sedis</taxon>
        <taxon>Mucoromycota</taxon>
        <taxon>Glomeromycotina</taxon>
        <taxon>Glomeromycetes</taxon>
        <taxon>Paraglomerales</taxon>
        <taxon>Paraglomeraceae</taxon>
        <taxon>Paraglomus</taxon>
    </lineage>
</organism>
<feature type="region of interest" description="Disordered" evidence="1">
    <location>
        <begin position="1"/>
        <end position="78"/>
    </location>
</feature>
<dbReference type="PANTHER" id="PTHR44167:SF30">
    <property type="entry name" value="PHOSPHORYLASE KINASE"/>
    <property type="match status" value="1"/>
</dbReference>
<dbReference type="Pfam" id="PF00069">
    <property type="entry name" value="Pkinase"/>
    <property type="match status" value="1"/>
</dbReference>
<evidence type="ECO:0000313" key="4">
    <source>
        <dbReference type="Proteomes" id="UP000789572"/>
    </source>
</evidence>
<feature type="non-terminal residue" evidence="3">
    <location>
        <position position="1"/>
    </location>
</feature>
<reference evidence="3" key="1">
    <citation type="submission" date="2021-06" db="EMBL/GenBank/DDBJ databases">
        <authorList>
            <person name="Kallberg Y."/>
            <person name="Tangrot J."/>
            <person name="Rosling A."/>
        </authorList>
    </citation>
    <scope>NUCLEOTIDE SEQUENCE</scope>
    <source>
        <strain evidence="3">IA702</strain>
    </source>
</reference>
<dbReference type="InterPro" id="IPR000719">
    <property type="entry name" value="Prot_kinase_dom"/>
</dbReference>
<dbReference type="OrthoDB" id="2449239at2759"/>
<evidence type="ECO:0000259" key="2">
    <source>
        <dbReference type="PROSITE" id="PS50011"/>
    </source>
</evidence>
<evidence type="ECO:0000313" key="3">
    <source>
        <dbReference type="EMBL" id="CAG8550332.1"/>
    </source>
</evidence>
<feature type="domain" description="Protein kinase" evidence="2">
    <location>
        <begin position="177"/>
        <end position="436"/>
    </location>
</feature>